<sequence>MAERAWVFTFIGVERNLGFRLAALDCCNGIEHIGNTVAIGTHRRRAYSGVASCSTRSRKRGRSPRSLTTSTSTPSKISKSFRNPP</sequence>
<reference evidence="2 3" key="1">
    <citation type="submission" date="2011-09" db="EMBL/GenBank/DDBJ databases">
        <title>Complete sequence of chromosome of Thioflavicoccus mobilis 8321.</title>
        <authorList>
            <consortium name="US DOE Joint Genome Institute"/>
            <person name="Lucas S."/>
            <person name="Han J."/>
            <person name="Lapidus A."/>
            <person name="Cheng J.-F."/>
            <person name="Goodwin L."/>
            <person name="Pitluck S."/>
            <person name="Peters L."/>
            <person name="Ovchinnikova G."/>
            <person name="Lu M."/>
            <person name="Detter J.C."/>
            <person name="Han C."/>
            <person name="Tapia R."/>
            <person name="Land M."/>
            <person name="Hauser L."/>
            <person name="Kyrpides N."/>
            <person name="Ivanova N."/>
            <person name="Pagani I."/>
            <person name="Vogl K."/>
            <person name="Liu Z."/>
            <person name="Imhoff J."/>
            <person name="Thiel V."/>
            <person name="Frigaard N.-U."/>
            <person name="Bryant D."/>
            <person name="Woyke T."/>
        </authorList>
    </citation>
    <scope>NUCLEOTIDE SEQUENCE [LARGE SCALE GENOMIC DNA]</scope>
    <source>
        <strain evidence="2 3">8321</strain>
    </source>
</reference>
<protein>
    <submittedName>
        <fullName evidence="2">Uncharacterized protein</fullName>
    </submittedName>
</protein>
<evidence type="ECO:0000256" key="1">
    <source>
        <dbReference type="SAM" id="MobiDB-lite"/>
    </source>
</evidence>
<dbReference type="AlphaFoldDB" id="L0H1H1"/>
<proteinExistence type="predicted"/>
<feature type="region of interest" description="Disordered" evidence="1">
    <location>
        <begin position="50"/>
        <end position="85"/>
    </location>
</feature>
<organism evidence="2 3">
    <name type="scientific">Thioflavicoccus mobilis 8321</name>
    <dbReference type="NCBI Taxonomy" id="765912"/>
    <lineage>
        <taxon>Bacteria</taxon>
        <taxon>Pseudomonadati</taxon>
        <taxon>Pseudomonadota</taxon>
        <taxon>Gammaproteobacteria</taxon>
        <taxon>Chromatiales</taxon>
        <taxon>Chromatiaceae</taxon>
        <taxon>Thioflavicoccus</taxon>
    </lineage>
</organism>
<accession>L0H1H1</accession>
<dbReference type="Proteomes" id="UP000010816">
    <property type="component" value="Chromosome"/>
</dbReference>
<name>L0H1H1_9GAMM</name>
<dbReference type="HOGENOM" id="CLU_2511651_0_0_6"/>
<evidence type="ECO:0000313" key="3">
    <source>
        <dbReference type="Proteomes" id="UP000010816"/>
    </source>
</evidence>
<dbReference type="KEGG" id="tmb:Thimo_2724"/>
<feature type="compositionally biased region" description="Low complexity" evidence="1">
    <location>
        <begin position="64"/>
        <end position="85"/>
    </location>
</feature>
<evidence type="ECO:0000313" key="2">
    <source>
        <dbReference type="EMBL" id="AGA91434.1"/>
    </source>
</evidence>
<gene>
    <name evidence="2" type="ORF">Thimo_2724</name>
</gene>
<keyword evidence="3" id="KW-1185">Reference proteome</keyword>
<dbReference type="EMBL" id="CP003051">
    <property type="protein sequence ID" value="AGA91434.1"/>
    <property type="molecule type" value="Genomic_DNA"/>
</dbReference>